<reference evidence="4" key="3">
    <citation type="submission" date="2014-01" db="EMBL/GenBank/DDBJ databases">
        <title>Evolution of pathogenesis and genome organization in the Tremellales.</title>
        <authorList>
            <person name="Cuomo C."/>
            <person name="Litvintseva A."/>
            <person name="Heitman J."/>
            <person name="Chen Y."/>
            <person name="Sun S."/>
            <person name="Springer D."/>
            <person name="Dromer F."/>
            <person name="Young S."/>
            <person name="Zeng Q."/>
            <person name="Chapman S."/>
            <person name="Gujja S."/>
            <person name="Saif S."/>
            <person name="Birren B."/>
        </authorList>
    </citation>
    <scope>NUCLEOTIDE SEQUENCE</scope>
    <source>
        <strain evidence="4">CBS 10118</strain>
    </source>
</reference>
<evidence type="ECO:0000256" key="2">
    <source>
        <dbReference type="ARBA" id="ARBA00022703"/>
    </source>
</evidence>
<feature type="compositionally biased region" description="Gly residues" evidence="3">
    <location>
        <begin position="989"/>
        <end position="1009"/>
    </location>
</feature>
<evidence type="ECO:0000256" key="1">
    <source>
        <dbReference type="ARBA" id="ARBA00009515"/>
    </source>
</evidence>
<dbReference type="GO" id="GO:0043066">
    <property type="term" value="P:negative regulation of apoptotic process"/>
    <property type="evidence" value="ECO:0007669"/>
    <property type="project" value="TreeGrafter"/>
</dbReference>
<protein>
    <submittedName>
        <fullName evidence="4">Uncharacterized protein</fullName>
    </submittedName>
</protein>
<evidence type="ECO:0000313" key="4">
    <source>
        <dbReference type="EMBL" id="OCF23924.1"/>
    </source>
</evidence>
<dbReference type="GO" id="GO:0005634">
    <property type="term" value="C:nucleus"/>
    <property type="evidence" value="ECO:0007669"/>
    <property type="project" value="TreeGrafter"/>
</dbReference>
<evidence type="ECO:0000313" key="5">
    <source>
        <dbReference type="EMBL" id="WVW85314.1"/>
    </source>
</evidence>
<proteinExistence type="inferred from homology"/>
<dbReference type="PANTHER" id="PTHR12758">
    <property type="entry name" value="APOPTOSIS INHIBITOR 5-RELATED"/>
    <property type="match status" value="1"/>
</dbReference>
<name>A0A1B9FYT3_9TREE</name>
<dbReference type="AlphaFoldDB" id="A0A1B9FYT3"/>
<feature type="compositionally biased region" description="Polar residues" evidence="3">
    <location>
        <begin position="654"/>
        <end position="701"/>
    </location>
</feature>
<reference evidence="5" key="4">
    <citation type="submission" date="2024-02" db="EMBL/GenBank/DDBJ databases">
        <title>Comparative genomics of Cryptococcus and Kwoniella reveals pathogenesis evolution and contrasting modes of karyotype evolution via chromosome fusion or intercentromeric recombination.</title>
        <authorList>
            <person name="Coelho M.A."/>
            <person name="David-Palma M."/>
            <person name="Shea T."/>
            <person name="Bowers K."/>
            <person name="McGinley-Smith S."/>
            <person name="Mohammad A.W."/>
            <person name="Gnirke A."/>
            <person name="Yurkov A.M."/>
            <person name="Nowrousian M."/>
            <person name="Sun S."/>
            <person name="Cuomo C.A."/>
            <person name="Heitman J."/>
        </authorList>
    </citation>
    <scope>NUCLEOTIDE SEQUENCE</scope>
    <source>
        <strain evidence="5">CBS 10118</strain>
    </source>
</reference>
<dbReference type="GO" id="GO:0006915">
    <property type="term" value="P:apoptotic process"/>
    <property type="evidence" value="ECO:0007669"/>
    <property type="project" value="UniProtKB-KW"/>
</dbReference>
<keyword evidence="2" id="KW-0053">Apoptosis</keyword>
<dbReference type="OrthoDB" id="19224at2759"/>
<feature type="compositionally biased region" description="Low complexity" evidence="3">
    <location>
        <begin position="596"/>
        <end position="609"/>
    </location>
</feature>
<accession>A0A1B9FYT3</accession>
<gene>
    <name evidence="4" type="ORF">I302_06910</name>
    <name evidence="5" type="ORF">I302_107352</name>
</gene>
<reference evidence="5" key="2">
    <citation type="submission" date="2013-07" db="EMBL/GenBank/DDBJ databases">
        <authorList>
            <consortium name="The Broad Institute Genome Sequencing Platform"/>
            <person name="Cuomo C."/>
            <person name="Litvintseva A."/>
            <person name="Chen Y."/>
            <person name="Heitman J."/>
            <person name="Sun S."/>
            <person name="Springer D."/>
            <person name="Dromer F."/>
            <person name="Young S.K."/>
            <person name="Zeng Q."/>
            <person name="Gargeya S."/>
            <person name="Fitzgerald M."/>
            <person name="Abouelleil A."/>
            <person name="Alvarado L."/>
            <person name="Berlin A.M."/>
            <person name="Chapman S.B."/>
            <person name="Dewar J."/>
            <person name="Goldberg J."/>
            <person name="Griggs A."/>
            <person name="Gujja S."/>
            <person name="Hansen M."/>
            <person name="Howarth C."/>
            <person name="Imamovic A."/>
            <person name="Larimer J."/>
            <person name="McCowan C."/>
            <person name="Murphy C."/>
            <person name="Pearson M."/>
            <person name="Priest M."/>
            <person name="Roberts A."/>
            <person name="Saif S."/>
            <person name="Shea T."/>
            <person name="Sykes S."/>
            <person name="Wortman J."/>
            <person name="Nusbaum C."/>
            <person name="Birren B."/>
        </authorList>
    </citation>
    <scope>NUCLEOTIDE SEQUENCE</scope>
    <source>
        <strain evidence="5">CBS 10118</strain>
    </source>
</reference>
<feature type="compositionally biased region" description="Basic and acidic residues" evidence="3">
    <location>
        <begin position="524"/>
        <end position="572"/>
    </location>
</feature>
<dbReference type="Pfam" id="PF05918">
    <property type="entry name" value="API5"/>
    <property type="match status" value="1"/>
</dbReference>
<dbReference type="Proteomes" id="UP000092730">
    <property type="component" value="Chromosome 6"/>
</dbReference>
<dbReference type="VEuPathDB" id="FungiDB:I302_06910"/>
<feature type="compositionally biased region" description="Low complexity" evidence="3">
    <location>
        <begin position="442"/>
        <end position="453"/>
    </location>
</feature>
<dbReference type="InterPro" id="IPR008383">
    <property type="entry name" value="API5"/>
</dbReference>
<feature type="compositionally biased region" description="Basic and acidic residues" evidence="3">
    <location>
        <begin position="581"/>
        <end position="595"/>
    </location>
</feature>
<feature type="compositionally biased region" description="Polar residues" evidence="3">
    <location>
        <begin position="637"/>
        <end position="647"/>
    </location>
</feature>
<dbReference type="KEGG" id="kbi:30211309"/>
<dbReference type="EMBL" id="KI894023">
    <property type="protein sequence ID" value="OCF23924.1"/>
    <property type="molecule type" value="Genomic_DNA"/>
</dbReference>
<feature type="compositionally biased region" description="Low complexity" evidence="3">
    <location>
        <begin position="861"/>
        <end position="871"/>
    </location>
</feature>
<dbReference type="RefSeq" id="XP_019044994.1">
    <property type="nucleotide sequence ID" value="XM_019193517.1"/>
</dbReference>
<dbReference type="PANTHER" id="PTHR12758:SF19">
    <property type="entry name" value="APOPTOSIS INHIBITOR 5"/>
    <property type="match status" value="1"/>
</dbReference>
<dbReference type="EMBL" id="CP144546">
    <property type="protein sequence ID" value="WVW85314.1"/>
    <property type="molecule type" value="Genomic_DNA"/>
</dbReference>
<feature type="compositionally biased region" description="Polar residues" evidence="3">
    <location>
        <begin position="837"/>
        <end position="860"/>
    </location>
</feature>
<feature type="region of interest" description="Disordered" evidence="3">
    <location>
        <begin position="442"/>
        <end position="882"/>
    </location>
</feature>
<feature type="compositionally biased region" description="Polar residues" evidence="3">
    <location>
        <begin position="454"/>
        <end position="469"/>
    </location>
</feature>
<evidence type="ECO:0000313" key="6">
    <source>
        <dbReference type="Proteomes" id="UP000092730"/>
    </source>
</evidence>
<feature type="region of interest" description="Disordered" evidence="3">
    <location>
        <begin position="911"/>
        <end position="1009"/>
    </location>
</feature>
<reference evidence="4" key="1">
    <citation type="submission" date="2013-07" db="EMBL/GenBank/DDBJ databases">
        <title>The Genome Sequence of Cryptococcus bestiolae CBS10118.</title>
        <authorList>
            <consortium name="The Broad Institute Genome Sequencing Platform"/>
            <person name="Cuomo C."/>
            <person name="Litvintseva A."/>
            <person name="Chen Y."/>
            <person name="Heitman J."/>
            <person name="Sun S."/>
            <person name="Springer D."/>
            <person name="Dromer F."/>
            <person name="Young S.K."/>
            <person name="Zeng Q."/>
            <person name="Gargeya S."/>
            <person name="Fitzgerald M."/>
            <person name="Abouelleil A."/>
            <person name="Alvarado L."/>
            <person name="Berlin A.M."/>
            <person name="Chapman S.B."/>
            <person name="Dewar J."/>
            <person name="Goldberg J."/>
            <person name="Griggs A."/>
            <person name="Gujja S."/>
            <person name="Hansen M."/>
            <person name="Howarth C."/>
            <person name="Imamovic A."/>
            <person name="Larimer J."/>
            <person name="McCowan C."/>
            <person name="Murphy C."/>
            <person name="Pearson M."/>
            <person name="Priest M."/>
            <person name="Roberts A."/>
            <person name="Saif S."/>
            <person name="Shea T."/>
            <person name="Sykes S."/>
            <person name="Wortman J."/>
            <person name="Nusbaum C."/>
            <person name="Birren B."/>
        </authorList>
    </citation>
    <scope>NUCLEOTIDE SEQUENCE [LARGE SCALE GENOMIC DNA]</scope>
    <source>
        <strain evidence="4">CBS 10118</strain>
    </source>
</reference>
<feature type="compositionally biased region" description="Basic and acidic residues" evidence="3">
    <location>
        <begin position="781"/>
        <end position="803"/>
    </location>
</feature>
<organism evidence="4">
    <name type="scientific">Kwoniella bestiolae CBS 10118</name>
    <dbReference type="NCBI Taxonomy" id="1296100"/>
    <lineage>
        <taxon>Eukaryota</taxon>
        <taxon>Fungi</taxon>
        <taxon>Dikarya</taxon>
        <taxon>Basidiomycota</taxon>
        <taxon>Agaricomycotina</taxon>
        <taxon>Tremellomycetes</taxon>
        <taxon>Tremellales</taxon>
        <taxon>Cryptococcaceae</taxon>
        <taxon>Kwoniella</taxon>
    </lineage>
</organism>
<evidence type="ECO:0000256" key="3">
    <source>
        <dbReference type="SAM" id="MobiDB-lite"/>
    </source>
</evidence>
<feature type="compositionally biased region" description="Polar residues" evidence="3">
    <location>
        <begin position="911"/>
        <end position="921"/>
    </location>
</feature>
<dbReference type="STRING" id="1296100.A0A1B9FYT3"/>
<sequence length="1009" mass="109561">MSSSSSSSTAAQALARATALRSSLGPNPESQAKRKFQEHLITLASYAEYENKAFFGTFVAKYFGEFEDLQDKAIDALLDLCEDEDEKVRIIGIKGLGPTGKADPRWVRGNTGVLLQLLACQPRELKYVKESLHTLFSVSPSEVLQVMMDDCRNTEEETGTSRMNILEYLQYDLAEQRKLLLESGNNLDMEDIVREGLFDILEHANERESKIILGILEPMSTVSGKNVNNQTKKRYIKALIRSIPPRSSIDKTQPLLESFRTYTQKVPPADAKLGISLLAKHGEVVIKQGMGKNDTTARWFVESLKVWVSEVIDSWSIKGDDQDLEEDNLAPAFVKTHLPPFLDECVTLFRRGNLASAGDVIELLLFAIYRFTTDHDRRSQLIIRADSNTLTDLAKEAIKVERRTQKGSTEAEKWANIIDMAEILANPRSKIVKIVPSWGISTSRIPSGPSSSSNLTQRQNDLPQRTATPPNAPRGPRTSQTLPTGPRNSTAGPSSYPSKPVPSGPSNGTRYPIPSGPSSSHARPRPDSYDRRARARSPDRRAKSPDRGPRSPERKARSPERSPRSPARDRPSSTRISPPPPERRPPTAPSARREPPSAFAPAPKAIRPTITDDRPPTPPPDEPKRLISTKPPVIPSQPETTTNSLSIRNAAIRQPTSPAADTPTANTESSTKPAMSIRSSNPKIQPQIPSAPSTSIRSTQGEIKHSEENPKGTSLAERLGVSSPAPARVALPSNPNKRTRESDDTHTNGGGDRQMQIKKEERPSLLSRLGSKDGEMPQPKRMKEEPIKDIPQKPKLEVKEDAGGRLSLLDRINGKSSQSISSLSPSTTSIEIRSGTPLHQDSKPTSTSATHNQGLSILNKSATSSPQTQPSSLPPRPTQPRSMTILSRSVNSTSPSIPSAPKGFSILNRAASSSSLSPATQQEEDNGVVRKGRGFRTTTPEGQGRDIIMGDSTPSTVNAVAPLVGNSSANGSSNGNGGTGLAGRLSGNLNGGIRGRSMRGGFGSRFGPR</sequence>
<dbReference type="InterPro" id="IPR016024">
    <property type="entry name" value="ARM-type_fold"/>
</dbReference>
<dbReference type="SUPFAM" id="SSF48371">
    <property type="entry name" value="ARM repeat"/>
    <property type="match status" value="1"/>
</dbReference>
<feature type="compositionally biased region" description="Polar residues" evidence="3">
    <location>
        <begin position="477"/>
        <end position="497"/>
    </location>
</feature>
<comment type="similarity">
    <text evidence="1">Belongs to the API5 family.</text>
</comment>
<dbReference type="GeneID" id="30211309"/>
<feature type="compositionally biased region" description="Basic and acidic residues" evidence="3">
    <location>
        <begin position="610"/>
        <end position="625"/>
    </location>
</feature>
<keyword evidence="6" id="KW-1185">Reference proteome</keyword>
<feature type="compositionally biased region" description="Low complexity" evidence="3">
    <location>
        <begin position="816"/>
        <end position="830"/>
    </location>
</feature>
<dbReference type="GO" id="GO:0003723">
    <property type="term" value="F:RNA binding"/>
    <property type="evidence" value="ECO:0007669"/>
    <property type="project" value="TreeGrafter"/>
</dbReference>